<evidence type="ECO:0000256" key="3">
    <source>
        <dbReference type="ARBA" id="ARBA00023157"/>
    </source>
</evidence>
<protein>
    <submittedName>
        <fullName evidence="8">Complement factor B-like</fullName>
    </submittedName>
</protein>
<dbReference type="GeneID" id="118429735"/>
<gene>
    <name evidence="8" type="primary">LOC118429735</name>
</gene>
<feature type="domain" description="Sushi" evidence="6">
    <location>
        <begin position="1"/>
        <end position="54"/>
    </location>
</feature>
<keyword evidence="1 5" id="KW-0768">Sushi</keyword>
<keyword evidence="3" id="KW-1015">Disulfide bond</keyword>
<dbReference type="PANTHER" id="PTHR19325">
    <property type="entry name" value="COMPLEMENT COMPONENT-RELATED SUSHI DOMAIN-CONTAINING"/>
    <property type="match status" value="1"/>
</dbReference>
<dbReference type="InterPro" id="IPR050350">
    <property type="entry name" value="Compl-Cell_Adhes-Reg"/>
</dbReference>
<proteinExistence type="predicted"/>
<dbReference type="RefSeq" id="XP_035696250.1">
    <property type="nucleotide sequence ID" value="XM_035840357.1"/>
</dbReference>
<evidence type="ECO:0000256" key="2">
    <source>
        <dbReference type="ARBA" id="ARBA00022737"/>
    </source>
</evidence>
<evidence type="ECO:0000256" key="5">
    <source>
        <dbReference type="PROSITE-ProRule" id="PRU00302"/>
    </source>
</evidence>
<evidence type="ECO:0000256" key="1">
    <source>
        <dbReference type="ARBA" id="ARBA00022659"/>
    </source>
</evidence>
<dbReference type="OrthoDB" id="6136178at2759"/>
<keyword evidence="7" id="KW-1185">Reference proteome</keyword>
<evidence type="ECO:0000256" key="4">
    <source>
        <dbReference type="ARBA" id="ARBA00023180"/>
    </source>
</evidence>
<evidence type="ECO:0000313" key="8">
    <source>
        <dbReference type="RefSeq" id="XP_035696250.1"/>
    </source>
</evidence>
<accession>A0A9J7MBR1</accession>
<evidence type="ECO:0000313" key="7">
    <source>
        <dbReference type="Proteomes" id="UP000001554"/>
    </source>
</evidence>
<reference evidence="7" key="1">
    <citation type="journal article" date="2020" name="Nat. Ecol. Evol.">
        <title>Deeply conserved synteny resolves early events in vertebrate evolution.</title>
        <authorList>
            <person name="Simakov O."/>
            <person name="Marletaz F."/>
            <person name="Yue J.X."/>
            <person name="O'Connell B."/>
            <person name="Jenkins J."/>
            <person name="Brandt A."/>
            <person name="Calef R."/>
            <person name="Tung C.H."/>
            <person name="Huang T.K."/>
            <person name="Schmutz J."/>
            <person name="Satoh N."/>
            <person name="Yu J.K."/>
            <person name="Putnam N.H."/>
            <person name="Green R.E."/>
            <person name="Rokhsar D.S."/>
        </authorList>
    </citation>
    <scope>NUCLEOTIDE SEQUENCE [LARGE SCALE GENOMIC DNA]</scope>
    <source>
        <strain evidence="7">S238N-H82</strain>
    </source>
</reference>
<dbReference type="KEGG" id="bfo:118429735"/>
<dbReference type="SMART" id="SM00032">
    <property type="entry name" value="CCP"/>
    <property type="match status" value="2"/>
</dbReference>
<reference evidence="8" key="2">
    <citation type="submission" date="2025-08" db="UniProtKB">
        <authorList>
            <consortium name="RefSeq"/>
        </authorList>
    </citation>
    <scope>IDENTIFICATION</scope>
    <source>
        <strain evidence="8">S238N-H82</strain>
        <tissue evidence="8">Testes</tissue>
    </source>
</reference>
<keyword evidence="2" id="KW-0677">Repeat</keyword>
<dbReference type="CDD" id="cd00033">
    <property type="entry name" value="CCP"/>
    <property type="match status" value="2"/>
</dbReference>
<evidence type="ECO:0000259" key="6">
    <source>
        <dbReference type="PROSITE" id="PS50923"/>
    </source>
</evidence>
<dbReference type="SUPFAM" id="SSF57535">
    <property type="entry name" value="Complement control module/SCR domain"/>
    <property type="match status" value="2"/>
</dbReference>
<dbReference type="PANTHER" id="PTHR19325:SF560">
    <property type="entry name" value="SUSHI, VON WILLEBRAND FACTOR TYPE A, EGF AND PENTRAXIN DOMAIN-CONTAINING PROTEIN 1"/>
    <property type="match status" value="1"/>
</dbReference>
<dbReference type="Pfam" id="PF00084">
    <property type="entry name" value="Sushi"/>
    <property type="match status" value="2"/>
</dbReference>
<dbReference type="InterPro" id="IPR035976">
    <property type="entry name" value="Sushi/SCR/CCP_sf"/>
</dbReference>
<dbReference type="InterPro" id="IPR000436">
    <property type="entry name" value="Sushi_SCR_CCP_dom"/>
</dbReference>
<dbReference type="Proteomes" id="UP000001554">
    <property type="component" value="Chromosome 13"/>
</dbReference>
<organism evidence="7 8">
    <name type="scientific">Branchiostoma floridae</name>
    <name type="common">Florida lancelet</name>
    <name type="synonym">Amphioxus</name>
    <dbReference type="NCBI Taxonomy" id="7739"/>
    <lineage>
        <taxon>Eukaryota</taxon>
        <taxon>Metazoa</taxon>
        <taxon>Chordata</taxon>
        <taxon>Cephalochordata</taxon>
        <taxon>Leptocardii</taxon>
        <taxon>Amphioxiformes</taxon>
        <taxon>Branchiostomatidae</taxon>
        <taxon>Branchiostoma</taxon>
    </lineage>
</organism>
<dbReference type="Gene3D" id="2.10.70.10">
    <property type="entry name" value="Complement Module, domain 1"/>
    <property type="match status" value="2"/>
</dbReference>
<dbReference type="PROSITE" id="PS50923">
    <property type="entry name" value="SUSHI"/>
    <property type="match status" value="2"/>
</dbReference>
<sequence length="125" mass="13931">MLPWHNAVKHNCNWKYQVGETCDFTCKDGYTYHSGSESRTCTASGDWSGSPYKCKGCPIGPMLPWHNAVKHNCTWRYQVGETCNFTCKEGYTYSNGDASRTCQDGGSWSGAPYKCSSSEGGWLWG</sequence>
<name>A0A9J7MBR1_BRAFL</name>
<dbReference type="AlphaFoldDB" id="A0A9J7MBR1"/>
<feature type="domain" description="Sushi" evidence="6">
    <location>
        <begin position="55"/>
        <end position="117"/>
    </location>
</feature>
<comment type="caution">
    <text evidence="5">Lacks conserved residue(s) required for the propagation of feature annotation.</text>
</comment>
<keyword evidence="4" id="KW-0325">Glycoprotein</keyword>